<dbReference type="GO" id="GO:0003700">
    <property type="term" value="F:DNA-binding transcription factor activity"/>
    <property type="evidence" value="ECO:0007669"/>
    <property type="project" value="InterPro"/>
</dbReference>
<evidence type="ECO:0000256" key="3">
    <source>
        <dbReference type="ARBA" id="ARBA00023125"/>
    </source>
</evidence>
<dbReference type="PANTHER" id="PTHR30126">
    <property type="entry name" value="HTH-TYPE TRANSCRIPTIONAL REGULATOR"/>
    <property type="match status" value="1"/>
</dbReference>
<dbReference type="PRINTS" id="PR00039">
    <property type="entry name" value="HTHLYSR"/>
</dbReference>
<dbReference type="Gene3D" id="1.10.10.10">
    <property type="entry name" value="Winged helix-like DNA-binding domain superfamily/Winged helix DNA-binding domain"/>
    <property type="match status" value="1"/>
</dbReference>
<evidence type="ECO:0000259" key="6">
    <source>
        <dbReference type="PROSITE" id="PS50931"/>
    </source>
</evidence>
<keyword evidence="3 7" id="KW-0238">DNA-binding</keyword>
<dbReference type="Pfam" id="PF00126">
    <property type="entry name" value="HTH_1"/>
    <property type="match status" value="1"/>
</dbReference>
<evidence type="ECO:0000256" key="2">
    <source>
        <dbReference type="ARBA" id="ARBA00023015"/>
    </source>
</evidence>
<dbReference type="GO" id="GO:0000976">
    <property type="term" value="F:transcription cis-regulatory region binding"/>
    <property type="evidence" value="ECO:0007669"/>
    <property type="project" value="TreeGrafter"/>
</dbReference>
<reference evidence="7 8" key="1">
    <citation type="submission" date="2018-05" db="EMBL/GenBank/DDBJ databases">
        <title>Genomic Encyclopedia of Type Strains, Phase IV (KMG-IV): sequencing the most valuable type-strain genomes for metagenomic binning, comparative biology and taxonomic classification.</title>
        <authorList>
            <person name="Goeker M."/>
        </authorList>
    </citation>
    <scope>NUCLEOTIDE SEQUENCE [LARGE SCALE GENOMIC DNA]</scope>
    <source>
        <strain evidence="7 8">DSM 6462</strain>
    </source>
</reference>
<dbReference type="PROSITE" id="PS50931">
    <property type="entry name" value="HTH_LYSR"/>
    <property type="match status" value="1"/>
</dbReference>
<dbReference type="Proteomes" id="UP000248021">
    <property type="component" value="Unassembled WGS sequence"/>
</dbReference>
<dbReference type="AlphaFoldDB" id="A0A2V3TXW6"/>
<proteinExistence type="inferred from homology"/>
<dbReference type="EMBL" id="QJJK01000011">
    <property type="protein sequence ID" value="PXW54629.1"/>
    <property type="molecule type" value="Genomic_DNA"/>
</dbReference>
<feature type="region of interest" description="Disordered" evidence="5">
    <location>
        <begin position="296"/>
        <end position="342"/>
    </location>
</feature>
<dbReference type="InterPro" id="IPR036388">
    <property type="entry name" value="WH-like_DNA-bd_sf"/>
</dbReference>
<protein>
    <submittedName>
        <fullName evidence="7">DNA-binding transcriptional LysR family regulator</fullName>
    </submittedName>
</protein>
<dbReference type="Pfam" id="PF03466">
    <property type="entry name" value="LysR_substrate"/>
    <property type="match status" value="1"/>
</dbReference>
<name>A0A2V3TXW6_9HYPH</name>
<keyword evidence="8" id="KW-1185">Reference proteome</keyword>
<evidence type="ECO:0000256" key="1">
    <source>
        <dbReference type="ARBA" id="ARBA00009437"/>
    </source>
</evidence>
<keyword evidence="2" id="KW-0805">Transcription regulation</keyword>
<dbReference type="InterPro" id="IPR036390">
    <property type="entry name" value="WH_DNA-bd_sf"/>
</dbReference>
<dbReference type="FunFam" id="1.10.10.10:FF:000001">
    <property type="entry name" value="LysR family transcriptional regulator"/>
    <property type="match status" value="1"/>
</dbReference>
<dbReference type="SUPFAM" id="SSF53850">
    <property type="entry name" value="Periplasmic binding protein-like II"/>
    <property type="match status" value="1"/>
</dbReference>
<evidence type="ECO:0000256" key="4">
    <source>
        <dbReference type="ARBA" id="ARBA00023163"/>
    </source>
</evidence>
<sequence>MCRLKEFRLFVAAFEEASFSAAARRENATQSGVSQHIQRMEESLKVRLFHRRGKRVVPTPAGEAYYRHCVELLRSHADALRDLQRFRGEEGELRVGVTPWIARHVMPAALDRFVNVYPNVSLIIIEDENHSLAERVKRGEFSFVVMPETDLAENATVLLESPAYLAYCRSREAAMRDLNLPGQLSRLKLVVSSSWSRWRKVVDRYLADHNCEPRQAIEITSLSAAIKVLINSDWCSILPGLTVWADSDRDRVAMRLLPNGPVFRIMSVCANRPLSEAGKTFHAMLAEEVTSLGRRGLGQQGLGQPALPEPKRARASKVAPPARSAAKRMAGDAAVIRPKRPA</sequence>
<dbReference type="InterPro" id="IPR000847">
    <property type="entry name" value="LysR_HTH_N"/>
</dbReference>
<keyword evidence="4" id="KW-0804">Transcription</keyword>
<comment type="caution">
    <text evidence="7">The sequence shown here is derived from an EMBL/GenBank/DDBJ whole genome shotgun (WGS) entry which is preliminary data.</text>
</comment>
<accession>A0A2V3TXW6</accession>
<organism evidence="7 8">
    <name type="scientific">Chelatococcus asaccharovorans</name>
    <dbReference type="NCBI Taxonomy" id="28210"/>
    <lineage>
        <taxon>Bacteria</taxon>
        <taxon>Pseudomonadati</taxon>
        <taxon>Pseudomonadota</taxon>
        <taxon>Alphaproteobacteria</taxon>
        <taxon>Hyphomicrobiales</taxon>
        <taxon>Chelatococcaceae</taxon>
        <taxon>Chelatococcus</taxon>
    </lineage>
</organism>
<gene>
    <name evidence="7" type="ORF">C7450_111160</name>
</gene>
<feature type="domain" description="HTH lysR-type" evidence="6">
    <location>
        <begin position="1"/>
        <end position="59"/>
    </location>
</feature>
<evidence type="ECO:0000313" key="8">
    <source>
        <dbReference type="Proteomes" id="UP000248021"/>
    </source>
</evidence>
<dbReference type="Gene3D" id="3.40.190.10">
    <property type="entry name" value="Periplasmic binding protein-like II"/>
    <property type="match status" value="2"/>
</dbReference>
<dbReference type="SUPFAM" id="SSF46785">
    <property type="entry name" value="Winged helix' DNA-binding domain"/>
    <property type="match status" value="1"/>
</dbReference>
<dbReference type="PANTHER" id="PTHR30126:SF40">
    <property type="entry name" value="HTH-TYPE TRANSCRIPTIONAL REGULATOR GLTR"/>
    <property type="match status" value="1"/>
</dbReference>
<dbReference type="InterPro" id="IPR005119">
    <property type="entry name" value="LysR_subst-bd"/>
</dbReference>
<dbReference type="RefSeq" id="WP_170147412.1">
    <property type="nucleotide sequence ID" value="NZ_JAHBRY010000001.1"/>
</dbReference>
<dbReference type="CDD" id="cd05466">
    <property type="entry name" value="PBP2_LTTR_substrate"/>
    <property type="match status" value="1"/>
</dbReference>
<evidence type="ECO:0000313" key="7">
    <source>
        <dbReference type="EMBL" id="PXW54629.1"/>
    </source>
</evidence>
<comment type="similarity">
    <text evidence="1">Belongs to the LysR transcriptional regulatory family.</text>
</comment>
<evidence type="ECO:0000256" key="5">
    <source>
        <dbReference type="SAM" id="MobiDB-lite"/>
    </source>
</evidence>